<reference evidence="1" key="2">
    <citation type="journal article" date="2017" name="J. Med. Entomol.">
        <title>Transcriptome Analysis of the Triatoma infestans (Hemiptera: Reduviidae) Integument.</title>
        <authorList>
            <person name="Calderon-Fernandez G.M."/>
            <person name="Moriconi D.E."/>
            <person name="Dulbecco A.B."/>
            <person name="Juarez M.P."/>
        </authorList>
    </citation>
    <scope>NUCLEOTIDE SEQUENCE</scope>
    <source>
        <strain evidence="1">Int1</strain>
        <tissue evidence="1">Integument</tissue>
    </source>
</reference>
<dbReference type="AlphaFoldDB" id="A0A170TXL3"/>
<evidence type="ECO:0000313" key="1">
    <source>
        <dbReference type="EMBL" id="JAR95436.1"/>
    </source>
</evidence>
<name>A0A170TXL3_TRIIF</name>
<accession>A0A170TXL3</accession>
<sequence length="24" mass="2896">MTILNIIIEKKVTNNFRTIYNSRN</sequence>
<organism evidence="1">
    <name type="scientific">Triatoma infestans</name>
    <name type="common">Assassin bug</name>
    <dbReference type="NCBI Taxonomy" id="30076"/>
    <lineage>
        <taxon>Eukaryota</taxon>
        <taxon>Metazoa</taxon>
        <taxon>Ecdysozoa</taxon>
        <taxon>Arthropoda</taxon>
        <taxon>Hexapoda</taxon>
        <taxon>Insecta</taxon>
        <taxon>Pterygota</taxon>
        <taxon>Neoptera</taxon>
        <taxon>Paraneoptera</taxon>
        <taxon>Hemiptera</taxon>
        <taxon>Heteroptera</taxon>
        <taxon>Panheteroptera</taxon>
        <taxon>Cimicomorpha</taxon>
        <taxon>Reduviidae</taxon>
        <taxon>Triatominae</taxon>
        <taxon>Triatoma</taxon>
    </lineage>
</organism>
<reference evidence="1" key="1">
    <citation type="submission" date="2016-04" db="EMBL/GenBank/DDBJ databases">
        <authorList>
            <person name="Calderon-Fernandez G.M.Sr."/>
        </authorList>
    </citation>
    <scope>NUCLEOTIDE SEQUENCE</scope>
    <source>
        <strain evidence="1">Int1</strain>
        <tissue evidence="1">Integument</tissue>
    </source>
</reference>
<protein>
    <submittedName>
        <fullName evidence="1">Zinc finger protein 425-like protein</fullName>
    </submittedName>
</protein>
<proteinExistence type="predicted"/>
<dbReference type="EMBL" id="GEMB01008025">
    <property type="protein sequence ID" value="JAR95436.1"/>
    <property type="molecule type" value="Transcribed_RNA"/>
</dbReference>